<sequence>MEFAPTTPADRDPYIMKQAAWKYWINSELVKHSSNRPATGKPRERPKKGCAEEEPKSKYDKSSRRRETRDNEMENIVEEANTHEGL</sequence>
<dbReference type="EMBL" id="BGZK01001151">
    <property type="protein sequence ID" value="GBP72587.1"/>
    <property type="molecule type" value="Genomic_DNA"/>
</dbReference>
<dbReference type="AlphaFoldDB" id="A0A4C1YDQ7"/>
<proteinExistence type="predicted"/>
<evidence type="ECO:0000256" key="1">
    <source>
        <dbReference type="SAM" id="MobiDB-lite"/>
    </source>
</evidence>
<keyword evidence="3" id="KW-1185">Reference proteome</keyword>
<name>A0A4C1YDQ7_EUMVA</name>
<comment type="caution">
    <text evidence="2">The sequence shown here is derived from an EMBL/GenBank/DDBJ whole genome shotgun (WGS) entry which is preliminary data.</text>
</comment>
<evidence type="ECO:0000313" key="3">
    <source>
        <dbReference type="Proteomes" id="UP000299102"/>
    </source>
</evidence>
<gene>
    <name evidence="2" type="ORF">EVAR_50889_1</name>
</gene>
<accession>A0A4C1YDQ7</accession>
<evidence type="ECO:0000313" key="2">
    <source>
        <dbReference type="EMBL" id="GBP72587.1"/>
    </source>
</evidence>
<reference evidence="2 3" key="1">
    <citation type="journal article" date="2019" name="Commun. Biol.">
        <title>The bagworm genome reveals a unique fibroin gene that provides high tensile strength.</title>
        <authorList>
            <person name="Kono N."/>
            <person name="Nakamura H."/>
            <person name="Ohtoshi R."/>
            <person name="Tomita M."/>
            <person name="Numata K."/>
            <person name="Arakawa K."/>
        </authorList>
    </citation>
    <scope>NUCLEOTIDE SEQUENCE [LARGE SCALE GENOMIC DNA]</scope>
</reference>
<organism evidence="2 3">
    <name type="scientific">Eumeta variegata</name>
    <name type="common">Bagworm moth</name>
    <name type="synonym">Eumeta japonica</name>
    <dbReference type="NCBI Taxonomy" id="151549"/>
    <lineage>
        <taxon>Eukaryota</taxon>
        <taxon>Metazoa</taxon>
        <taxon>Ecdysozoa</taxon>
        <taxon>Arthropoda</taxon>
        <taxon>Hexapoda</taxon>
        <taxon>Insecta</taxon>
        <taxon>Pterygota</taxon>
        <taxon>Neoptera</taxon>
        <taxon>Endopterygota</taxon>
        <taxon>Lepidoptera</taxon>
        <taxon>Glossata</taxon>
        <taxon>Ditrysia</taxon>
        <taxon>Tineoidea</taxon>
        <taxon>Psychidae</taxon>
        <taxon>Oiketicinae</taxon>
        <taxon>Eumeta</taxon>
    </lineage>
</organism>
<feature type="compositionally biased region" description="Basic and acidic residues" evidence="1">
    <location>
        <begin position="41"/>
        <end position="72"/>
    </location>
</feature>
<protein>
    <submittedName>
        <fullName evidence="2">Uncharacterized protein</fullName>
    </submittedName>
</protein>
<feature type="region of interest" description="Disordered" evidence="1">
    <location>
        <begin position="30"/>
        <end position="86"/>
    </location>
</feature>
<dbReference type="Proteomes" id="UP000299102">
    <property type="component" value="Unassembled WGS sequence"/>
</dbReference>